<dbReference type="Proteomes" id="UP000219338">
    <property type="component" value="Unassembled WGS sequence"/>
</dbReference>
<protein>
    <submittedName>
        <fullName evidence="1">Uncharacterized protein</fullName>
    </submittedName>
</protein>
<keyword evidence="2" id="KW-1185">Reference proteome</keyword>
<sequence>MSVDNGRTWRMVQTDDQNRPKAMVFTIQGIITRKALPPVNAIPLDSDVFLQQHVQLMRLCCLAFNLKETSDTILEAQLTSERQFAEDIIQKWTPDSTDDFIGTNLSHHYLKNRRAYPQEEAACETVVDTKEILADATCSREI</sequence>
<reference evidence="2" key="1">
    <citation type="journal article" date="2017" name="Nat. Ecol. Evol.">
        <title>Genome expansion and lineage-specific genetic innovations in the forest pathogenic fungi Armillaria.</title>
        <authorList>
            <person name="Sipos G."/>
            <person name="Prasanna A.N."/>
            <person name="Walter M.C."/>
            <person name="O'Connor E."/>
            <person name="Balint B."/>
            <person name="Krizsan K."/>
            <person name="Kiss B."/>
            <person name="Hess J."/>
            <person name="Varga T."/>
            <person name="Slot J."/>
            <person name="Riley R."/>
            <person name="Boka B."/>
            <person name="Rigling D."/>
            <person name="Barry K."/>
            <person name="Lee J."/>
            <person name="Mihaltcheva S."/>
            <person name="LaButti K."/>
            <person name="Lipzen A."/>
            <person name="Waldron R."/>
            <person name="Moloney N.M."/>
            <person name="Sperisen C."/>
            <person name="Kredics L."/>
            <person name="Vagvoelgyi C."/>
            <person name="Patrignani A."/>
            <person name="Fitzpatrick D."/>
            <person name="Nagy I."/>
            <person name="Doyle S."/>
            <person name="Anderson J.B."/>
            <person name="Grigoriev I.V."/>
            <person name="Gueldener U."/>
            <person name="Muensterkoetter M."/>
            <person name="Nagy L.G."/>
        </authorList>
    </citation>
    <scope>NUCLEOTIDE SEQUENCE [LARGE SCALE GENOMIC DNA]</scope>
    <source>
        <strain evidence="2">C18/9</strain>
    </source>
</reference>
<proteinExistence type="predicted"/>
<dbReference type="EMBL" id="FUEG01000022">
    <property type="protein sequence ID" value="SJL14061.1"/>
    <property type="molecule type" value="Genomic_DNA"/>
</dbReference>
<evidence type="ECO:0000313" key="2">
    <source>
        <dbReference type="Proteomes" id="UP000219338"/>
    </source>
</evidence>
<dbReference type="OrthoDB" id="10437822at2759"/>
<gene>
    <name evidence="1" type="ORF">ARMOST_17514</name>
</gene>
<evidence type="ECO:0000313" key="1">
    <source>
        <dbReference type="EMBL" id="SJL14061.1"/>
    </source>
</evidence>
<organism evidence="1 2">
    <name type="scientific">Armillaria ostoyae</name>
    <name type="common">Armillaria root rot fungus</name>
    <dbReference type="NCBI Taxonomy" id="47428"/>
    <lineage>
        <taxon>Eukaryota</taxon>
        <taxon>Fungi</taxon>
        <taxon>Dikarya</taxon>
        <taxon>Basidiomycota</taxon>
        <taxon>Agaricomycotina</taxon>
        <taxon>Agaricomycetes</taxon>
        <taxon>Agaricomycetidae</taxon>
        <taxon>Agaricales</taxon>
        <taxon>Marasmiineae</taxon>
        <taxon>Physalacriaceae</taxon>
        <taxon>Armillaria</taxon>
    </lineage>
</organism>
<name>A0A284RZ64_ARMOS</name>
<dbReference type="AlphaFoldDB" id="A0A284RZ64"/>
<accession>A0A284RZ64</accession>